<comment type="catalytic activity">
    <reaction evidence="11 12">
        <text>ATP + H2O = ADP + phosphate + H(+)</text>
        <dbReference type="Rhea" id="RHEA:13065"/>
        <dbReference type="ChEBI" id="CHEBI:15377"/>
        <dbReference type="ChEBI" id="CHEBI:15378"/>
        <dbReference type="ChEBI" id="CHEBI:30616"/>
        <dbReference type="ChEBI" id="CHEBI:43474"/>
        <dbReference type="ChEBI" id="CHEBI:456216"/>
        <dbReference type="EC" id="5.6.2.4"/>
    </reaction>
</comment>
<keyword evidence="7 12" id="KW-0862">Zinc</keyword>
<evidence type="ECO:0000256" key="9">
    <source>
        <dbReference type="ARBA" id="ARBA00023125"/>
    </source>
</evidence>
<dbReference type="InterPro" id="IPR001650">
    <property type="entry name" value="Helicase_C-like"/>
</dbReference>
<dbReference type="FunFam" id="3.40.50.300:FF:000489">
    <property type="entry name" value="Primosome assembly protein PriA"/>
    <property type="match status" value="1"/>
</dbReference>
<evidence type="ECO:0000256" key="11">
    <source>
        <dbReference type="ARBA" id="ARBA00048988"/>
    </source>
</evidence>
<evidence type="ECO:0000256" key="8">
    <source>
        <dbReference type="ARBA" id="ARBA00022840"/>
    </source>
</evidence>
<comment type="catalytic activity">
    <reaction evidence="12">
        <text>Couples ATP hydrolysis with the unwinding of duplex DNA by translocating in the 3'-5' direction.</text>
        <dbReference type="EC" id="5.6.2.4"/>
    </reaction>
</comment>
<dbReference type="GO" id="GO:0006302">
    <property type="term" value="P:double-strand break repair"/>
    <property type="evidence" value="ECO:0007669"/>
    <property type="project" value="InterPro"/>
</dbReference>
<dbReference type="RefSeq" id="WP_246575364.1">
    <property type="nucleotide sequence ID" value="NZ_CP054597.1"/>
</dbReference>
<evidence type="ECO:0000313" key="18">
    <source>
        <dbReference type="Proteomes" id="UP001059985"/>
    </source>
</evidence>
<keyword evidence="4 12" id="KW-0547">Nucleotide-binding</keyword>
<feature type="domain" description="Helicase C-terminal" evidence="14">
    <location>
        <begin position="384"/>
        <end position="540"/>
    </location>
</feature>
<dbReference type="PANTHER" id="PTHR30580:SF0">
    <property type="entry name" value="PRIMOSOMAL PROTEIN N"/>
    <property type="match status" value="1"/>
</dbReference>
<keyword evidence="5 12" id="KW-0378">Hydrolase</keyword>
<evidence type="ECO:0000259" key="14">
    <source>
        <dbReference type="PROSITE" id="PS51194"/>
    </source>
</evidence>
<evidence type="ECO:0000256" key="2">
    <source>
        <dbReference type="ARBA" id="ARBA00022705"/>
    </source>
</evidence>
<gene>
    <name evidence="12 15" type="primary">priA</name>
    <name evidence="16" type="ORF">LUA81_00155</name>
    <name evidence="15" type="ORF">LUA82_00150</name>
</gene>
<dbReference type="Pfam" id="PF00270">
    <property type="entry name" value="DEAD"/>
    <property type="match status" value="1"/>
</dbReference>
<keyword evidence="6 12" id="KW-0347">Helicase</keyword>
<dbReference type="EMBL" id="CP089285">
    <property type="protein sequence ID" value="UTO56895.1"/>
    <property type="molecule type" value="Genomic_DNA"/>
</dbReference>
<keyword evidence="8 12" id="KW-0067">ATP-binding</keyword>
<evidence type="ECO:0000256" key="6">
    <source>
        <dbReference type="ARBA" id="ARBA00022806"/>
    </source>
</evidence>
<keyword evidence="18" id="KW-1185">Reference proteome</keyword>
<dbReference type="GO" id="GO:0006270">
    <property type="term" value="P:DNA replication initiation"/>
    <property type="evidence" value="ECO:0007669"/>
    <property type="project" value="TreeGrafter"/>
</dbReference>
<dbReference type="InterPro" id="IPR005259">
    <property type="entry name" value="PriA"/>
</dbReference>
<feature type="binding site" evidence="12">
    <location>
        <position position="358"/>
    </location>
    <ligand>
        <name>Zn(2+)</name>
        <dbReference type="ChEBI" id="CHEBI:29105"/>
        <label>2</label>
    </ligand>
</feature>
<protein>
    <recommendedName>
        <fullName evidence="12">Replication restart protein PriA</fullName>
    </recommendedName>
    <alternativeName>
        <fullName evidence="12">ATP-dependent DNA helicase PriA</fullName>
        <ecNumber evidence="12">5.6.2.4</ecNumber>
    </alternativeName>
    <alternativeName>
        <fullName evidence="12">DNA 3'-5' helicase PriA</fullName>
    </alternativeName>
</protein>
<reference evidence="15" key="1">
    <citation type="journal article" date="2022" name="Microorganisms">
        <title>Assembly and Comparison of Ca. Neoehrlichia mikurensis Genomes.</title>
        <authorList>
            <person name="Azagi T."/>
            <person name="Dirks R.P."/>
            <person name="Yebra-Pimentel E.S."/>
            <person name="Schaap P.J."/>
            <person name="Koehorst J.J."/>
            <person name="Esser H.J."/>
            <person name="Sprong H."/>
        </authorList>
    </citation>
    <scope>NUCLEOTIDE SEQUENCE</scope>
    <source>
        <strain evidence="16">18-2804</strain>
        <strain evidence="15">18-2837</strain>
    </source>
</reference>
<keyword evidence="2 12" id="KW-0235">DNA replication</keyword>
<dbReference type="EMBL" id="CP089286">
    <property type="protein sequence ID" value="UTO55980.1"/>
    <property type="molecule type" value="Genomic_DNA"/>
</dbReference>
<dbReference type="GO" id="GO:0005524">
    <property type="term" value="F:ATP binding"/>
    <property type="evidence" value="ECO:0007669"/>
    <property type="project" value="UniProtKB-UniRule"/>
</dbReference>
<evidence type="ECO:0000313" key="17">
    <source>
        <dbReference type="Proteomes" id="UP001059822"/>
    </source>
</evidence>
<comment type="subunit">
    <text evidence="12">Component of the replication restart primosome.</text>
</comment>
<evidence type="ECO:0000256" key="5">
    <source>
        <dbReference type="ARBA" id="ARBA00022801"/>
    </source>
</evidence>
<dbReference type="GO" id="GO:0008270">
    <property type="term" value="F:zinc ion binding"/>
    <property type="evidence" value="ECO:0007669"/>
    <property type="project" value="UniProtKB-UniRule"/>
</dbReference>
<dbReference type="SUPFAM" id="SSF52540">
    <property type="entry name" value="P-loop containing nucleoside triphosphate hydrolases"/>
    <property type="match status" value="1"/>
</dbReference>
<organism evidence="15 17">
    <name type="scientific">Neoehrlichia mikurensis</name>
    <dbReference type="NCBI Taxonomy" id="89586"/>
    <lineage>
        <taxon>Bacteria</taxon>
        <taxon>Pseudomonadati</taxon>
        <taxon>Pseudomonadota</taxon>
        <taxon>Alphaproteobacteria</taxon>
        <taxon>Rickettsiales</taxon>
        <taxon>Anaplasmataceae</taxon>
        <taxon>Candidatus Neoehrlichia</taxon>
    </lineage>
</organism>
<dbReference type="SMART" id="SM00490">
    <property type="entry name" value="HELICc"/>
    <property type="match status" value="1"/>
</dbReference>
<dbReference type="InterPro" id="IPR027417">
    <property type="entry name" value="P-loop_NTPase"/>
</dbReference>
<dbReference type="InterPro" id="IPR014001">
    <property type="entry name" value="Helicase_ATP-bd"/>
</dbReference>
<dbReference type="Proteomes" id="UP001059822">
    <property type="component" value="Chromosome"/>
</dbReference>
<name>A0A9Q9C1P5_9RICK</name>
<evidence type="ECO:0000256" key="1">
    <source>
        <dbReference type="ARBA" id="ARBA00022515"/>
    </source>
</evidence>
<comment type="cofactor">
    <cofactor evidence="12">
        <name>Zn(2+)</name>
        <dbReference type="ChEBI" id="CHEBI:29105"/>
    </cofactor>
    <text evidence="12">Binds 2 zinc ions per subunit.</text>
</comment>
<dbReference type="Proteomes" id="UP001059985">
    <property type="component" value="Chromosome"/>
</dbReference>
<evidence type="ECO:0000256" key="10">
    <source>
        <dbReference type="ARBA" id="ARBA00023235"/>
    </source>
</evidence>
<evidence type="ECO:0000256" key="3">
    <source>
        <dbReference type="ARBA" id="ARBA00022723"/>
    </source>
</evidence>
<dbReference type="InterPro" id="IPR041222">
    <property type="entry name" value="PriA_3primeBD"/>
</dbReference>
<evidence type="ECO:0000256" key="12">
    <source>
        <dbReference type="HAMAP-Rule" id="MF_00983"/>
    </source>
</evidence>
<accession>A0A9Q9C1P5</accession>
<dbReference type="InterPro" id="IPR042115">
    <property type="entry name" value="PriA_3primeBD_sf"/>
</dbReference>
<dbReference type="GO" id="GO:1990077">
    <property type="term" value="C:primosome complex"/>
    <property type="evidence" value="ECO:0007669"/>
    <property type="project" value="UniProtKB-UniRule"/>
</dbReference>
<dbReference type="AlphaFoldDB" id="A0A9Q9C1P5"/>
<evidence type="ECO:0000256" key="4">
    <source>
        <dbReference type="ARBA" id="ARBA00022741"/>
    </source>
</evidence>
<dbReference type="EC" id="5.6.2.4" evidence="12"/>
<evidence type="ECO:0000256" key="7">
    <source>
        <dbReference type="ARBA" id="ARBA00022833"/>
    </source>
</evidence>
<dbReference type="PROSITE" id="PS51194">
    <property type="entry name" value="HELICASE_CTER"/>
    <property type="match status" value="1"/>
</dbReference>
<sequence>MIPDNMECVIGDYVVVSFKNRMLVGVIISFEDCVLKDIDLKYVDSKLCLPSINFLLVNFIKWVGFYNVIPMGLMLKMVFGGVVNIRFLNKLIYNVKHSVTFDDIPINLSSEQNDAYNKIIKNIFQYSVIVLDGETGSGKTEVYCAVIKTLLKYDKCVQILILLPEIVLTVQLMKRINYYFSAFNPVEWHSNLTTTQRRNNWLKIVYGDTAIIVGARSALFLPYKNLKMIIIDEEQESSFKQDYGAIYNARNMSIVLAKQANIPVILSSATPSLETMYNIYKKQYYHVVISKRFGDAHLPDIKIVDMRQSALVNKWLSNDLYNEIVKTVNEGKQVMLFLNRRGYARLVLCKKCGFKINCPNCYTWLVEHKQKKMLLCHYCNYYCVFPKICGNCLNESSMISFGVGIEKVAEEIQKLISNAKIALISSDMTAKCINDVIEKILNQEINIIIGTQIIAKGHNFPRLTLVGIIDADLGLGNSDLRAAEKTYQLLHQVAGRSGRFQEKGNVILQTYDADNPLMQSLLLYDRKLFYELEMRSRHITNMPPYVRLIALIITGKMELEVGDVAKNIVNNLVKYFTVCKSVEILGPVSAPIGFINNNYRYRILIKVNDNMLIQKLLSKYKEYYKRFSNITLTIDVDPINFM</sequence>
<dbReference type="GO" id="GO:0006310">
    <property type="term" value="P:DNA recombination"/>
    <property type="evidence" value="ECO:0007669"/>
    <property type="project" value="InterPro"/>
</dbReference>
<feature type="binding site" evidence="12">
    <location>
        <position position="361"/>
    </location>
    <ligand>
        <name>Zn(2+)</name>
        <dbReference type="ChEBI" id="CHEBI:29105"/>
        <label>2</label>
    </ligand>
</feature>
<feature type="binding site" evidence="12">
    <location>
        <position position="349"/>
    </location>
    <ligand>
        <name>Zn(2+)</name>
        <dbReference type="ChEBI" id="CHEBI:29105"/>
        <label>1</label>
    </ligand>
</feature>
<dbReference type="Pfam" id="PF18319">
    <property type="entry name" value="Zn_ribbon_PriA"/>
    <property type="match status" value="1"/>
</dbReference>
<evidence type="ECO:0000313" key="15">
    <source>
        <dbReference type="EMBL" id="UTO55980.1"/>
    </source>
</evidence>
<dbReference type="GO" id="GO:0016787">
    <property type="term" value="F:hydrolase activity"/>
    <property type="evidence" value="ECO:0007669"/>
    <property type="project" value="UniProtKB-KW"/>
</dbReference>
<dbReference type="GO" id="GO:0043138">
    <property type="term" value="F:3'-5' DNA helicase activity"/>
    <property type="evidence" value="ECO:0007669"/>
    <property type="project" value="UniProtKB-EC"/>
</dbReference>
<dbReference type="GO" id="GO:0003677">
    <property type="term" value="F:DNA binding"/>
    <property type="evidence" value="ECO:0007669"/>
    <property type="project" value="UniProtKB-UniRule"/>
</dbReference>
<keyword evidence="1 12" id="KW-0639">Primosome</keyword>
<dbReference type="Gene3D" id="3.40.50.300">
    <property type="entry name" value="P-loop containing nucleotide triphosphate hydrolases"/>
    <property type="match status" value="2"/>
</dbReference>
<proteinExistence type="inferred from homology"/>
<dbReference type="PANTHER" id="PTHR30580">
    <property type="entry name" value="PRIMOSOMAL PROTEIN N"/>
    <property type="match status" value="1"/>
</dbReference>
<feature type="binding site" evidence="12">
    <location>
        <position position="352"/>
    </location>
    <ligand>
        <name>Zn(2+)</name>
        <dbReference type="ChEBI" id="CHEBI:29105"/>
        <label>1</label>
    </ligand>
</feature>
<feature type="domain" description="Helicase ATP-binding" evidence="13">
    <location>
        <begin position="120"/>
        <end position="289"/>
    </location>
</feature>
<dbReference type="Pfam" id="PF00271">
    <property type="entry name" value="Helicase_C"/>
    <property type="match status" value="1"/>
</dbReference>
<dbReference type="GO" id="GO:0006269">
    <property type="term" value="P:DNA replication, synthesis of primer"/>
    <property type="evidence" value="ECO:0007669"/>
    <property type="project" value="UniProtKB-KW"/>
</dbReference>
<dbReference type="InterPro" id="IPR040498">
    <property type="entry name" value="PriA_CRR"/>
</dbReference>
<dbReference type="HAMAP" id="MF_00983">
    <property type="entry name" value="PriA"/>
    <property type="match status" value="1"/>
</dbReference>
<comment type="similarity">
    <text evidence="12">Belongs to the helicase family. PriA subfamily.</text>
</comment>
<evidence type="ECO:0000313" key="16">
    <source>
        <dbReference type="EMBL" id="UTO56895.1"/>
    </source>
</evidence>
<dbReference type="Pfam" id="PF17764">
    <property type="entry name" value="PriA_3primeBD"/>
    <property type="match status" value="1"/>
</dbReference>
<dbReference type="InterPro" id="IPR041236">
    <property type="entry name" value="PriA_C"/>
</dbReference>
<feature type="binding site" evidence="12">
    <location>
        <position position="376"/>
    </location>
    <ligand>
        <name>Zn(2+)</name>
        <dbReference type="ChEBI" id="CHEBI:29105"/>
        <label>2</label>
    </ligand>
</feature>
<dbReference type="Gene3D" id="3.40.1440.60">
    <property type="entry name" value="PriA, 3(prime) DNA-binding domain"/>
    <property type="match status" value="1"/>
</dbReference>
<feature type="binding site" evidence="12">
    <location>
        <position position="379"/>
    </location>
    <ligand>
        <name>Zn(2+)</name>
        <dbReference type="ChEBI" id="CHEBI:29105"/>
        <label>2</label>
    </ligand>
</feature>
<feature type="binding site" evidence="12">
    <location>
        <position position="389"/>
    </location>
    <ligand>
        <name>Zn(2+)</name>
        <dbReference type="ChEBI" id="CHEBI:29105"/>
        <label>1</label>
    </ligand>
</feature>
<keyword evidence="10 12" id="KW-0413">Isomerase</keyword>
<dbReference type="Pfam" id="PF18074">
    <property type="entry name" value="PriA_C"/>
    <property type="match status" value="1"/>
</dbReference>
<comment type="function">
    <text evidence="12">Initiates the restart of stalled replication forks, which reloads the replicative helicase on sites other than the origin of replication. Recognizes and binds to abandoned replication forks and remodels them to uncover a helicase loading site. Promotes assembly of the primosome at these replication forks.</text>
</comment>
<keyword evidence="3 12" id="KW-0479">Metal-binding</keyword>
<dbReference type="PROSITE" id="PS51192">
    <property type="entry name" value="HELICASE_ATP_BIND_1"/>
    <property type="match status" value="1"/>
</dbReference>
<dbReference type="SMART" id="SM00487">
    <property type="entry name" value="DEXDc"/>
    <property type="match status" value="1"/>
</dbReference>
<evidence type="ECO:0000259" key="13">
    <source>
        <dbReference type="PROSITE" id="PS51192"/>
    </source>
</evidence>
<feature type="binding site" evidence="12">
    <location>
        <position position="392"/>
    </location>
    <ligand>
        <name>Zn(2+)</name>
        <dbReference type="ChEBI" id="CHEBI:29105"/>
        <label>1</label>
    </ligand>
</feature>
<dbReference type="NCBIfam" id="TIGR00595">
    <property type="entry name" value="priA"/>
    <property type="match status" value="1"/>
</dbReference>
<dbReference type="InterPro" id="IPR011545">
    <property type="entry name" value="DEAD/DEAH_box_helicase_dom"/>
</dbReference>
<keyword evidence="9 12" id="KW-0238">DNA-binding</keyword>